<sequence>MIMTIETVADRYRTTLRADLKQAMKDKNRPAVAALRSLLAAIDNAEAVDASHVSAGAIETSAAGLGTADVPRRELTAEHIDTIIESEHNERISAAKQYDDFPGGAARAAELRAEAAALAKYVAS</sequence>
<protein>
    <submittedName>
        <fullName evidence="1">GatB/YqeY domain-containing protein</fullName>
    </submittedName>
</protein>
<gene>
    <name evidence="1" type="ORF">H0264_32290</name>
</gene>
<evidence type="ECO:0000313" key="1">
    <source>
        <dbReference type="EMBL" id="QLY29845.1"/>
    </source>
</evidence>
<reference evidence="1 2" key="1">
    <citation type="submission" date="2020-07" db="EMBL/GenBank/DDBJ databases">
        <authorList>
            <person name="Zhuang K."/>
            <person name="Ran Y."/>
        </authorList>
    </citation>
    <scope>NUCLEOTIDE SEQUENCE [LARGE SCALE GENOMIC DNA]</scope>
    <source>
        <strain evidence="1 2">WCH-YHL-001</strain>
    </source>
</reference>
<dbReference type="AlphaFoldDB" id="A0A7D6ZNN9"/>
<keyword evidence="2" id="KW-1185">Reference proteome</keyword>
<evidence type="ECO:0000313" key="2">
    <source>
        <dbReference type="Proteomes" id="UP000515512"/>
    </source>
</evidence>
<accession>A0A7D6ZNN9</accession>
<proteinExistence type="predicted"/>
<dbReference type="InterPro" id="IPR042184">
    <property type="entry name" value="YqeY/Aim41_N"/>
</dbReference>
<organism evidence="1 2">
    <name type="scientific">Nocardia huaxiensis</name>
    <dbReference type="NCBI Taxonomy" id="2755382"/>
    <lineage>
        <taxon>Bacteria</taxon>
        <taxon>Bacillati</taxon>
        <taxon>Actinomycetota</taxon>
        <taxon>Actinomycetes</taxon>
        <taxon>Mycobacteriales</taxon>
        <taxon>Nocardiaceae</taxon>
        <taxon>Nocardia</taxon>
    </lineage>
</organism>
<name>A0A7D6ZNN9_9NOCA</name>
<dbReference type="Gene3D" id="1.10.1510.10">
    <property type="entry name" value="Uncharacterised protein YqeY/AIM41 PF09424, N-terminal domain"/>
    <property type="match status" value="1"/>
</dbReference>
<dbReference type="KEGG" id="nhu:H0264_32290"/>
<dbReference type="EMBL" id="CP059399">
    <property type="protein sequence ID" value="QLY29845.1"/>
    <property type="molecule type" value="Genomic_DNA"/>
</dbReference>
<dbReference type="Proteomes" id="UP000515512">
    <property type="component" value="Chromosome"/>
</dbReference>